<keyword evidence="2" id="KW-1185">Reference proteome</keyword>
<organism evidence="1 2">
    <name type="scientific">Rhodopirellula maiorica SM1</name>
    <dbReference type="NCBI Taxonomy" id="1265738"/>
    <lineage>
        <taxon>Bacteria</taxon>
        <taxon>Pseudomonadati</taxon>
        <taxon>Planctomycetota</taxon>
        <taxon>Planctomycetia</taxon>
        <taxon>Pirellulales</taxon>
        <taxon>Pirellulaceae</taxon>
        <taxon>Novipirellula</taxon>
    </lineage>
</organism>
<comment type="caution">
    <text evidence="1">The sequence shown here is derived from an EMBL/GenBank/DDBJ whole genome shotgun (WGS) entry which is preliminary data.</text>
</comment>
<evidence type="ECO:0000313" key="1">
    <source>
        <dbReference type="EMBL" id="EMI22089.1"/>
    </source>
</evidence>
<dbReference type="Proteomes" id="UP000011991">
    <property type="component" value="Unassembled WGS sequence"/>
</dbReference>
<sequence length="121" mass="14182">MGHDRPVDRKAERQVWGEFQQRILQQLRLGKFQHNQQQQRLVRRDAFRAIDSQFREFFNDFVVLVCHNRDLAPSTRLTFGSMLSCSRIARIGLFILNAVLDTFRCSIARSFVGNLRVSSIK</sequence>
<dbReference type="EMBL" id="ANOG01000150">
    <property type="protein sequence ID" value="EMI22089.1"/>
    <property type="molecule type" value="Genomic_DNA"/>
</dbReference>
<name>M5S7C4_9BACT</name>
<gene>
    <name evidence="1" type="ORF">RMSM_00988</name>
</gene>
<accession>M5S7C4</accession>
<reference evidence="1 2" key="1">
    <citation type="journal article" date="2013" name="Mar. Genomics">
        <title>Expression of sulfatases in Rhodopirellula baltica and the diversity of sulfatases in the genus Rhodopirellula.</title>
        <authorList>
            <person name="Wegner C.E."/>
            <person name="Richter-Heitmann T."/>
            <person name="Klindworth A."/>
            <person name="Klockow C."/>
            <person name="Richter M."/>
            <person name="Achstetter T."/>
            <person name="Glockner F.O."/>
            <person name="Harder J."/>
        </authorList>
    </citation>
    <scope>NUCLEOTIDE SEQUENCE [LARGE SCALE GENOMIC DNA]</scope>
    <source>
        <strain evidence="1 2">SM1</strain>
    </source>
</reference>
<dbReference type="AlphaFoldDB" id="M5S7C4"/>
<protein>
    <submittedName>
        <fullName evidence="1">Uncharacterized protein</fullName>
    </submittedName>
</protein>
<dbReference type="PATRIC" id="fig|1265738.3.peg.981"/>
<evidence type="ECO:0000313" key="2">
    <source>
        <dbReference type="Proteomes" id="UP000011991"/>
    </source>
</evidence>
<proteinExistence type="predicted"/>